<dbReference type="RefSeq" id="WP_179823845.1">
    <property type="nucleotide sequence ID" value="NZ_JACCFS010000001.1"/>
</dbReference>
<evidence type="ECO:0000256" key="1">
    <source>
        <dbReference type="ARBA" id="ARBA00022527"/>
    </source>
</evidence>
<protein>
    <submittedName>
        <fullName evidence="3">Anti-sigma regulatory factor (Ser/Thr protein kinase)</fullName>
    </submittedName>
</protein>
<accession>A0A7Z0EMN5</accession>
<dbReference type="EMBL" id="JACCFS010000001">
    <property type="protein sequence ID" value="NYJ34943.1"/>
    <property type="molecule type" value="Genomic_DNA"/>
</dbReference>
<dbReference type="PANTHER" id="PTHR35526:SF3">
    <property type="entry name" value="ANTI-SIGMA-F FACTOR RSBW"/>
    <property type="match status" value="1"/>
</dbReference>
<dbReference type="GO" id="GO:0004674">
    <property type="term" value="F:protein serine/threonine kinase activity"/>
    <property type="evidence" value="ECO:0007669"/>
    <property type="project" value="UniProtKB-KW"/>
</dbReference>
<feature type="domain" description="Histidine kinase/HSP90-like ATPase" evidence="2">
    <location>
        <begin position="25"/>
        <end position="139"/>
    </location>
</feature>
<dbReference type="InterPro" id="IPR003594">
    <property type="entry name" value="HATPase_dom"/>
</dbReference>
<dbReference type="AlphaFoldDB" id="A0A7Z0EMN5"/>
<organism evidence="3 4">
    <name type="scientific">Nocardiopsis aegyptia</name>
    <dbReference type="NCBI Taxonomy" id="220378"/>
    <lineage>
        <taxon>Bacteria</taxon>
        <taxon>Bacillati</taxon>
        <taxon>Actinomycetota</taxon>
        <taxon>Actinomycetes</taxon>
        <taxon>Streptosporangiales</taxon>
        <taxon>Nocardiopsidaceae</taxon>
        <taxon>Nocardiopsis</taxon>
    </lineage>
</organism>
<evidence type="ECO:0000313" key="4">
    <source>
        <dbReference type="Proteomes" id="UP000572051"/>
    </source>
</evidence>
<dbReference type="Pfam" id="PF13581">
    <property type="entry name" value="HATPase_c_2"/>
    <property type="match status" value="1"/>
</dbReference>
<keyword evidence="1" id="KW-0808">Transferase</keyword>
<dbReference type="CDD" id="cd16936">
    <property type="entry name" value="HATPase_RsbW-like"/>
    <property type="match status" value="1"/>
</dbReference>
<comment type="caution">
    <text evidence="3">The sequence shown here is derived from an EMBL/GenBank/DDBJ whole genome shotgun (WGS) entry which is preliminary data.</text>
</comment>
<dbReference type="PANTHER" id="PTHR35526">
    <property type="entry name" value="ANTI-SIGMA-F FACTOR RSBW-RELATED"/>
    <property type="match status" value="1"/>
</dbReference>
<name>A0A7Z0EMN5_9ACTN</name>
<evidence type="ECO:0000313" key="3">
    <source>
        <dbReference type="EMBL" id="NYJ34943.1"/>
    </source>
</evidence>
<dbReference type="InterPro" id="IPR036890">
    <property type="entry name" value="HATPase_C_sf"/>
</dbReference>
<keyword evidence="4" id="KW-1185">Reference proteome</keyword>
<reference evidence="3 4" key="1">
    <citation type="submission" date="2020-07" db="EMBL/GenBank/DDBJ databases">
        <title>Sequencing the genomes of 1000 actinobacteria strains.</title>
        <authorList>
            <person name="Klenk H.-P."/>
        </authorList>
    </citation>
    <scope>NUCLEOTIDE SEQUENCE [LARGE SCALE GENOMIC DNA]</scope>
    <source>
        <strain evidence="3 4">DSM 44442</strain>
    </source>
</reference>
<keyword evidence="1" id="KW-0723">Serine/threonine-protein kinase</keyword>
<proteinExistence type="predicted"/>
<keyword evidence="1" id="KW-0418">Kinase</keyword>
<sequence>MPVVSQSPTSAYPGRRWAARLYPGTPATTARVRAEMRDDLAELEGIPGDLVDGAALCASEAFANAVVHSRSGRPDGTVMRILSTPVVTNRETTLRLSVIDDGPVDSRPMIPAQCTAEEWQEAERGRGLLLIDHLATEWGTQRWAGTDTCRVLGTVIWAEFTYPTLRETA</sequence>
<dbReference type="InterPro" id="IPR050267">
    <property type="entry name" value="Anti-sigma-factor_SerPK"/>
</dbReference>
<dbReference type="Proteomes" id="UP000572051">
    <property type="component" value="Unassembled WGS sequence"/>
</dbReference>
<gene>
    <name evidence="3" type="ORF">HNR10_002824</name>
</gene>
<dbReference type="Gene3D" id="3.30.565.10">
    <property type="entry name" value="Histidine kinase-like ATPase, C-terminal domain"/>
    <property type="match status" value="1"/>
</dbReference>
<evidence type="ECO:0000259" key="2">
    <source>
        <dbReference type="Pfam" id="PF13581"/>
    </source>
</evidence>